<evidence type="ECO:0000313" key="4">
    <source>
        <dbReference type="Proteomes" id="UP000177334"/>
    </source>
</evidence>
<keyword evidence="1" id="KW-0472">Membrane</keyword>
<evidence type="ECO:0000259" key="2">
    <source>
        <dbReference type="Pfam" id="PF26449"/>
    </source>
</evidence>
<dbReference type="EMBL" id="MFIP01000010">
    <property type="protein sequence ID" value="OGF92459.1"/>
    <property type="molecule type" value="Genomic_DNA"/>
</dbReference>
<keyword evidence="1" id="KW-1133">Transmembrane helix</keyword>
<evidence type="ECO:0000256" key="1">
    <source>
        <dbReference type="SAM" id="Phobius"/>
    </source>
</evidence>
<proteinExistence type="predicted"/>
<protein>
    <recommendedName>
        <fullName evidence="2">DUF8128 domain-containing protein</fullName>
    </recommendedName>
</protein>
<dbReference type="Proteomes" id="UP000177334">
    <property type="component" value="Unassembled WGS sequence"/>
</dbReference>
<accession>A0A1F5XX74</accession>
<organism evidence="3 4">
    <name type="scientific">Candidatus Giovannonibacteria bacterium RIFCSPLOWO2_12_FULL_43_26</name>
    <dbReference type="NCBI Taxonomy" id="1798363"/>
    <lineage>
        <taxon>Bacteria</taxon>
        <taxon>Candidatus Giovannoniibacteriota</taxon>
    </lineage>
</organism>
<reference evidence="3 4" key="1">
    <citation type="journal article" date="2016" name="Nat. Commun.">
        <title>Thousands of microbial genomes shed light on interconnected biogeochemical processes in an aquifer system.</title>
        <authorList>
            <person name="Anantharaman K."/>
            <person name="Brown C.T."/>
            <person name="Hug L.A."/>
            <person name="Sharon I."/>
            <person name="Castelle C.J."/>
            <person name="Probst A.J."/>
            <person name="Thomas B.C."/>
            <person name="Singh A."/>
            <person name="Wilkins M.J."/>
            <person name="Karaoz U."/>
            <person name="Brodie E.L."/>
            <person name="Williams K.H."/>
            <person name="Hubbard S.S."/>
            <person name="Banfield J.F."/>
        </authorList>
    </citation>
    <scope>NUCLEOTIDE SEQUENCE [LARGE SCALE GENOMIC DNA]</scope>
</reference>
<dbReference type="Pfam" id="PF26449">
    <property type="entry name" value="DUF8128"/>
    <property type="match status" value="1"/>
</dbReference>
<feature type="domain" description="DUF8128" evidence="2">
    <location>
        <begin position="97"/>
        <end position="403"/>
    </location>
</feature>
<comment type="caution">
    <text evidence="3">The sequence shown here is derived from an EMBL/GenBank/DDBJ whole genome shotgun (WGS) entry which is preliminary data.</text>
</comment>
<gene>
    <name evidence="3" type="ORF">A3H05_03425</name>
</gene>
<keyword evidence="1" id="KW-0812">Transmembrane</keyword>
<sequence length="427" mass="49146">MVNILLNDSIVKEAFYWLGHTWFFWAPFILVLLFWETWVRYVRAFSIFKRNYIVLEIKIPRDVAKSPQAMESIFAGIHGTGRSGNLVERYWHGWVTAWFSLEIVGDGGEIHFYIWTHDFFKKMIESQIYAQYPSCEIKVVEDYTKDMPSALPNQEWSIWGSEYVHTMPDAYPIRTYEDFALEDIGTKEEERKIDPLSSLFEFLGNLRPGEKIWIQILTRPAMSDRWKKEGEALVAKIAGKVVKTTPNFITQIVDIIHGAILAVFGAAAEPSKKKEDQFRIINLSPGERSTMEAIETNISKIGLETCIRWIYLARRDVYNFLAVPAINGIFKQFSSQSLNGFKGNGKVVTSVNYWFEETRNTLRKIRLYKAYRLRSVFHPPYNGRSKPMVLSSSELATIYHFPGMVVSAAAVPRIDAKRGTPPTNLPV</sequence>
<dbReference type="AlphaFoldDB" id="A0A1F5XX74"/>
<evidence type="ECO:0000313" key="3">
    <source>
        <dbReference type="EMBL" id="OGF92459.1"/>
    </source>
</evidence>
<feature type="transmembrane region" description="Helical" evidence="1">
    <location>
        <begin position="15"/>
        <end position="35"/>
    </location>
</feature>
<dbReference type="InterPro" id="IPR058441">
    <property type="entry name" value="DUF8128"/>
</dbReference>
<name>A0A1F5XX74_9BACT</name>